<organism evidence="2 3">
    <name type="scientific">Pseudoxanthomonas winnipegensis</name>
    <dbReference type="NCBI Taxonomy" id="2480810"/>
    <lineage>
        <taxon>Bacteria</taxon>
        <taxon>Pseudomonadati</taxon>
        <taxon>Pseudomonadota</taxon>
        <taxon>Gammaproteobacteria</taxon>
        <taxon>Lysobacterales</taxon>
        <taxon>Lysobacteraceae</taxon>
        <taxon>Pseudoxanthomonas</taxon>
    </lineage>
</organism>
<comment type="caution">
    <text evidence="2">The sequence shown here is derived from an EMBL/GenBank/DDBJ whole genome shotgun (WGS) entry which is preliminary data.</text>
</comment>
<reference evidence="2" key="1">
    <citation type="submission" date="2023-07" db="EMBL/GenBank/DDBJ databases">
        <title>Functional and genomic diversity of the sorghum phyllosphere microbiome.</title>
        <authorList>
            <person name="Shade A."/>
        </authorList>
    </citation>
    <scope>NUCLEOTIDE SEQUENCE</scope>
    <source>
        <strain evidence="2">SORGH_AS_0908</strain>
    </source>
</reference>
<dbReference type="AlphaFoldDB" id="A0AAW8GGD0"/>
<evidence type="ECO:0000313" key="3">
    <source>
        <dbReference type="Proteomes" id="UP001234354"/>
    </source>
</evidence>
<sequence length="138" mass="14291">MTTSKALKKSAKARAKAAAPPSATYAFGATLAQIDRCHQLLRTISAHSDMVAVCAGAQLDDASLGTLGESIFHAAHEVRVLVDTIYAQRLCGGEPLSASALAGSAPPRKRRAQRGGSAGVGHPSRMSKATDERARNPA</sequence>
<protein>
    <submittedName>
        <fullName evidence="2">Uncharacterized protein</fullName>
    </submittedName>
</protein>
<dbReference type="EMBL" id="JAUTBB010000001">
    <property type="protein sequence ID" value="MDQ1120807.1"/>
    <property type="molecule type" value="Genomic_DNA"/>
</dbReference>
<dbReference type="Proteomes" id="UP001234354">
    <property type="component" value="Unassembled WGS sequence"/>
</dbReference>
<name>A0AAW8GGD0_9GAMM</name>
<gene>
    <name evidence="2" type="ORF">QE383_003115</name>
</gene>
<evidence type="ECO:0000313" key="2">
    <source>
        <dbReference type="EMBL" id="MDQ1120807.1"/>
    </source>
</evidence>
<evidence type="ECO:0000256" key="1">
    <source>
        <dbReference type="SAM" id="MobiDB-lite"/>
    </source>
</evidence>
<accession>A0AAW8GGD0</accession>
<feature type="region of interest" description="Disordered" evidence="1">
    <location>
        <begin position="97"/>
        <end position="138"/>
    </location>
</feature>
<feature type="compositionally biased region" description="Basic and acidic residues" evidence="1">
    <location>
        <begin position="128"/>
        <end position="138"/>
    </location>
</feature>
<proteinExistence type="predicted"/>
<feature type="compositionally biased region" description="Low complexity" evidence="1">
    <location>
        <begin position="97"/>
        <end position="106"/>
    </location>
</feature>